<protein>
    <recommendedName>
        <fullName evidence="4">Copper-fist domain-containing protein</fullName>
    </recommendedName>
</protein>
<dbReference type="OrthoDB" id="4161069at2759"/>
<evidence type="ECO:0000313" key="3">
    <source>
        <dbReference type="Proteomes" id="UP000053789"/>
    </source>
</evidence>
<dbReference type="HOGENOM" id="CLU_022328_0_0_1"/>
<dbReference type="AlphaFoldDB" id="A0A0D2GJK5"/>
<evidence type="ECO:0000256" key="1">
    <source>
        <dbReference type="SAM" id="MobiDB-lite"/>
    </source>
</evidence>
<feature type="region of interest" description="Disordered" evidence="1">
    <location>
        <begin position="135"/>
        <end position="156"/>
    </location>
</feature>
<reference evidence="2" key="1">
    <citation type="submission" date="2015-01" db="EMBL/GenBank/DDBJ databases">
        <title>The Genome Sequence of Cladophialophora bantiana CBS 173.52.</title>
        <authorList>
            <consortium name="The Broad Institute Genomics Platform"/>
            <person name="Cuomo C."/>
            <person name="de Hoog S."/>
            <person name="Gorbushina A."/>
            <person name="Stielow B."/>
            <person name="Teixiera M."/>
            <person name="Abouelleil A."/>
            <person name="Chapman S.B."/>
            <person name="Priest M."/>
            <person name="Young S.K."/>
            <person name="Wortman J."/>
            <person name="Nusbaum C."/>
            <person name="Birren B."/>
        </authorList>
    </citation>
    <scope>NUCLEOTIDE SEQUENCE [LARGE SCALE GENOMIC DNA]</scope>
    <source>
        <strain evidence="2">CBS 173.52</strain>
    </source>
</reference>
<organism evidence="2 3">
    <name type="scientific">Cladophialophora bantiana (strain ATCC 10958 / CBS 173.52 / CDC B-1940 / NIH 8579)</name>
    <name type="common">Xylohypha bantiana</name>
    <dbReference type="NCBI Taxonomy" id="1442370"/>
    <lineage>
        <taxon>Eukaryota</taxon>
        <taxon>Fungi</taxon>
        <taxon>Dikarya</taxon>
        <taxon>Ascomycota</taxon>
        <taxon>Pezizomycotina</taxon>
        <taxon>Eurotiomycetes</taxon>
        <taxon>Chaetothyriomycetidae</taxon>
        <taxon>Chaetothyriales</taxon>
        <taxon>Herpotrichiellaceae</taxon>
        <taxon>Cladophialophora</taxon>
    </lineage>
</organism>
<name>A0A0D2GJK5_CLAB1</name>
<feature type="compositionally biased region" description="Polar residues" evidence="1">
    <location>
        <begin position="455"/>
        <end position="474"/>
    </location>
</feature>
<proteinExistence type="predicted"/>
<feature type="region of interest" description="Disordered" evidence="1">
    <location>
        <begin position="195"/>
        <end position="216"/>
    </location>
</feature>
<feature type="region of interest" description="Disordered" evidence="1">
    <location>
        <begin position="527"/>
        <end position="548"/>
    </location>
</feature>
<evidence type="ECO:0008006" key="4">
    <source>
        <dbReference type="Google" id="ProtNLM"/>
    </source>
</evidence>
<accession>A0A0D2GJK5</accession>
<dbReference type="Proteomes" id="UP000053789">
    <property type="component" value="Unassembled WGS sequence"/>
</dbReference>
<dbReference type="EMBL" id="KN846980">
    <property type="protein sequence ID" value="KIW98582.1"/>
    <property type="molecule type" value="Genomic_DNA"/>
</dbReference>
<dbReference type="GeneID" id="27693171"/>
<sequence length="548" mass="60320">MCVTEIWSYRECGCFYNHKALCQSHRREQTPCFAPNIQYPLDKWLKETAVAVEASYKQFRPRAKPTEPQDCPNHHIVEKSFLNQICEDCLLAELNGMPSTPEKGTSAQDVSAAVLDSGEGLIWDSEVKIEIEDQNSGFSASPTVPEASGHNRGVLDEDRRILESHAEIIIEDERHCLSAEIAASPRIIARPQSCRSPHPVIETSSPTSRRVDFRQSSSSASGCKRYGRAFHNIDVTGFDPDNDIGAGLERSHRNPTPIFCGRSLMRSNQRSAQGCGLDADIRPVAPRARIGIKSLPKFQSLKSLSTSFRMAPRSLIVASSYGHDSPTDLPSSSSSAGSSPKNAFRNICRCKGSSPTEETSTSWFGGLEQHSHNVHHESTPIPEVQDTAAILPRKSSLKNFALFLMEEFTWTKGIAQPWSGSQPRSLIPSPTTSRLRNRAASSEETNSTTWESVSRSDTVYETASRASSPKTNGTGDLEADEGLMIPSIPKSSTMNTMRAIISGCIDRNFGRDDQDKTVVRPPMLGKEEAGRQGRWADGTDIGRTDMFE</sequence>
<dbReference type="RefSeq" id="XP_016625251.1">
    <property type="nucleotide sequence ID" value="XM_016758002.1"/>
</dbReference>
<evidence type="ECO:0000313" key="2">
    <source>
        <dbReference type="EMBL" id="KIW98582.1"/>
    </source>
</evidence>
<dbReference type="VEuPathDB" id="FungiDB:Z519_00243"/>
<feature type="compositionally biased region" description="Polar residues" evidence="1">
    <location>
        <begin position="202"/>
        <end position="216"/>
    </location>
</feature>
<feature type="compositionally biased region" description="Polar residues" evidence="1">
    <location>
        <begin position="419"/>
        <end position="434"/>
    </location>
</feature>
<keyword evidence="3" id="KW-1185">Reference proteome</keyword>
<feature type="compositionally biased region" description="Low complexity" evidence="1">
    <location>
        <begin position="442"/>
        <end position="453"/>
    </location>
</feature>
<feature type="region of interest" description="Disordered" evidence="1">
    <location>
        <begin position="419"/>
        <end position="490"/>
    </location>
</feature>
<gene>
    <name evidence="2" type="ORF">Z519_00243</name>
</gene>